<dbReference type="GO" id="GO:0042289">
    <property type="term" value="F:MHC class II protein binding"/>
    <property type="evidence" value="ECO:0007669"/>
    <property type="project" value="TreeGrafter"/>
</dbReference>
<dbReference type="GO" id="GO:0035723">
    <property type="term" value="P:interleukin-15-mediated signaling pathway"/>
    <property type="evidence" value="ECO:0007669"/>
    <property type="project" value="TreeGrafter"/>
</dbReference>
<feature type="transmembrane region" description="Helical" evidence="1">
    <location>
        <begin position="446"/>
        <end position="468"/>
    </location>
</feature>
<dbReference type="AlphaFoldDB" id="A0A6P7WYL4"/>
<dbReference type="SUPFAM" id="SSF48726">
    <property type="entry name" value="Immunoglobulin"/>
    <property type="match status" value="4"/>
</dbReference>
<evidence type="ECO:0000313" key="4">
    <source>
        <dbReference type="Proteomes" id="UP000515156"/>
    </source>
</evidence>
<dbReference type="FunCoup" id="A0A6P7WYL4">
    <property type="interactions" value="423"/>
</dbReference>
<dbReference type="InParanoid" id="A0A6P7WYL4"/>
<feature type="signal peptide" evidence="2">
    <location>
        <begin position="1"/>
        <end position="17"/>
    </location>
</feature>
<keyword evidence="1" id="KW-0472">Membrane</keyword>
<keyword evidence="4" id="KW-1185">Reference proteome</keyword>
<dbReference type="GO" id="GO:0070374">
    <property type="term" value="P:positive regulation of ERK1 and ERK2 cascade"/>
    <property type="evidence" value="ECO:0007669"/>
    <property type="project" value="TreeGrafter"/>
</dbReference>
<dbReference type="SMART" id="SM00408">
    <property type="entry name" value="IGc2"/>
    <property type="match status" value="3"/>
</dbReference>
<dbReference type="GO" id="GO:0042110">
    <property type="term" value="P:T cell activation"/>
    <property type="evidence" value="ECO:0007669"/>
    <property type="project" value="TreeGrafter"/>
</dbReference>
<sequence>MHFQLLWFLWLSVHAQAWAMAPLTPLVFAQEGTSVTLPCNVTDERQTGHWRIAVRWSRERRTMLLVEQNGVVKRGHHMVHRATIKESLFQKGVFSLHIEPVQYMDAGLYTGSIKYGELSLHCQVLLHVTKVTAVPSGTLPETGRVSLTCASSYPQKEKEVRWYHNEDRISAKTHILHGKELTIKQLTPQHSGDWRCELLYENGSQKGSASYHLQVLGFSYGDLNPSFIYAMVGSSIELPCHLSGITKSSTAGLSVSWSQIQSDGHKKTLPTSGLAILGSKSWSSHGSLLQSVNQNFLLHISEVGEGDAGLYQCSFTYHGQTFTRKLRLVTMRVSSSESGLIQEGSRLQLACELSDPSGVERYEWSKEELLVRNDSEDEEDISERSRIPHKLYDGKTLELAPVSVQDAGIWVCSVYAQEKIVGQVKYHLDVIGAQNGSPSPISSGEISFAVVFFFIVLLILVAIFLLAWRNRRRRLSHYPALENVERLSPTPEKCLKTGAKQETA</sequence>
<name>A0A6P7WYL4_9AMPH</name>
<dbReference type="InterPro" id="IPR036179">
    <property type="entry name" value="Ig-like_dom_sf"/>
</dbReference>
<feature type="domain" description="Ig-like" evidence="3">
    <location>
        <begin position="22"/>
        <end position="110"/>
    </location>
</feature>
<dbReference type="GO" id="GO:0045121">
    <property type="term" value="C:membrane raft"/>
    <property type="evidence" value="ECO:0007669"/>
    <property type="project" value="TreeGrafter"/>
</dbReference>
<dbReference type="InterPro" id="IPR013783">
    <property type="entry name" value="Ig-like_fold"/>
</dbReference>
<dbReference type="GO" id="GO:0009897">
    <property type="term" value="C:external side of plasma membrane"/>
    <property type="evidence" value="ECO:0007669"/>
    <property type="project" value="TreeGrafter"/>
</dbReference>
<dbReference type="SMART" id="SM00406">
    <property type="entry name" value="IGv"/>
    <property type="match status" value="2"/>
</dbReference>
<evidence type="ECO:0000256" key="1">
    <source>
        <dbReference type="SAM" id="Phobius"/>
    </source>
</evidence>
<keyword evidence="1" id="KW-0812">Transmembrane</keyword>
<dbReference type="RefSeq" id="XP_030043390.1">
    <property type="nucleotide sequence ID" value="XM_030187530.1"/>
</dbReference>
<evidence type="ECO:0000256" key="2">
    <source>
        <dbReference type="SAM" id="SignalP"/>
    </source>
</evidence>
<proteinExistence type="predicted"/>
<dbReference type="Gene3D" id="2.60.40.10">
    <property type="entry name" value="Immunoglobulins"/>
    <property type="match status" value="4"/>
</dbReference>
<keyword evidence="1" id="KW-1133">Transmembrane helix</keyword>
<dbReference type="PANTHER" id="PTHR11422">
    <property type="entry name" value="T-CELL SURFACE GLYCOPROTEIN CD4"/>
    <property type="match status" value="1"/>
</dbReference>
<dbReference type="PANTHER" id="PTHR11422:SF12">
    <property type="entry name" value="MICROFIBRIL-ASSOCIATED GLYCOPROTEIN 3"/>
    <property type="match status" value="1"/>
</dbReference>
<gene>
    <name evidence="5" type="primary">LOC115457866</name>
</gene>
<accession>A0A6P7WYL4</accession>
<evidence type="ECO:0000313" key="5">
    <source>
        <dbReference type="RefSeq" id="XP_030043390.1"/>
    </source>
</evidence>
<dbReference type="InterPro" id="IPR003598">
    <property type="entry name" value="Ig_sub2"/>
</dbReference>
<evidence type="ECO:0000259" key="3">
    <source>
        <dbReference type="PROSITE" id="PS50835"/>
    </source>
</evidence>
<reference evidence="5" key="1">
    <citation type="submission" date="2025-08" db="UniProtKB">
        <authorList>
            <consortium name="RefSeq"/>
        </authorList>
    </citation>
    <scope>IDENTIFICATION</scope>
</reference>
<dbReference type="InterPro" id="IPR007110">
    <property type="entry name" value="Ig-like_dom"/>
</dbReference>
<feature type="domain" description="Ig-like" evidence="3">
    <location>
        <begin position="129"/>
        <end position="212"/>
    </location>
</feature>
<dbReference type="PROSITE" id="PS50835">
    <property type="entry name" value="IG_LIKE"/>
    <property type="match status" value="4"/>
</dbReference>
<dbReference type="Pfam" id="PF07686">
    <property type="entry name" value="V-set"/>
    <property type="match status" value="2"/>
</dbReference>
<dbReference type="GO" id="GO:1990782">
    <property type="term" value="F:protein tyrosine kinase binding"/>
    <property type="evidence" value="ECO:0007669"/>
    <property type="project" value="TreeGrafter"/>
</dbReference>
<dbReference type="InterPro" id="IPR013106">
    <property type="entry name" value="Ig_V-set"/>
</dbReference>
<dbReference type="SMART" id="SM00409">
    <property type="entry name" value="IG"/>
    <property type="match status" value="4"/>
</dbReference>
<keyword evidence="2" id="KW-0732">Signal</keyword>
<protein>
    <submittedName>
        <fullName evidence="5">Lymphocyte activation gene 3 protein-like</fullName>
    </submittedName>
</protein>
<dbReference type="Pfam" id="PF13927">
    <property type="entry name" value="Ig_3"/>
    <property type="match status" value="1"/>
</dbReference>
<dbReference type="InterPro" id="IPR003599">
    <property type="entry name" value="Ig_sub"/>
</dbReference>
<dbReference type="Proteomes" id="UP000515156">
    <property type="component" value="Chromosome 14"/>
</dbReference>
<feature type="chain" id="PRO_5027848061" evidence="2">
    <location>
        <begin position="18"/>
        <end position="504"/>
    </location>
</feature>
<feature type="domain" description="Ig-like" evidence="3">
    <location>
        <begin position="233"/>
        <end position="330"/>
    </location>
</feature>
<organism evidence="4 5">
    <name type="scientific">Microcaecilia unicolor</name>
    <dbReference type="NCBI Taxonomy" id="1415580"/>
    <lineage>
        <taxon>Eukaryota</taxon>
        <taxon>Metazoa</taxon>
        <taxon>Chordata</taxon>
        <taxon>Craniata</taxon>
        <taxon>Vertebrata</taxon>
        <taxon>Euteleostomi</taxon>
        <taxon>Amphibia</taxon>
        <taxon>Gymnophiona</taxon>
        <taxon>Siphonopidae</taxon>
        <taxon>Microcaecilia</taxon>
    </lineage>
</organism>
<dbReference type="GeneID" id="115457866"/>
<dbReference type="OrthoDB" id="9937043at2759"/>
<feature type="domain" description="Ig-like" evidence="3">
    <location>
        <begin position="341"/>
        <end position="422"/>
    </location>
</feature>
<dbReference type="KEGG" id="muo:115457866"/>